<feature type="domain" description="EF-hand" evidence="3">
    <location>
        <begin position="195"/>
        <end position="221"/>
    </location>
</feature>
<organism evidence="4 5">
    <name type="scientific">Lingula anatina</name>
    <name type="common">Brachiopod</name>
    <name type="synonym">Lingula unguis</name>
    <dbReference type="NCBI Taxonomy" id="7574"/>
    <lineage>
        <taxon>Eukaryota</taxon>
        <taxon>Metazoa</taxon>
        <taxon>Spiralia</taxon>
        <taxon>Lophotrochozoa</taxon>
        <taxon>Brachiopoda</taxon>
        <taxon>Linguliformea</taxon>
        <taxon>Lingulata</taxon>
        <taxon>Lingulida</taxon>
        <taxon>Linguloidea</taxon>
        <taxon>Lingulidae</taxon>
        <taxon>Lingula</taxon>
    </lineage>
</organism>
<dbReference type="InterPro" id="IPR002048">
    <property type="entry name" value="EF_hand_dom"/>
</dbReference>
<keyword evidence="4" id="KW-1185">Reference proteome</keyword>
<keyword evidence="2" id="KW-0812">Transmembrane</keyword>
<dbReference type="GeneID" id="106158781"/>
<dbReference type="PROSITE" id="PS00018">
    <property type="entry name" value="EF_HAND_1"/>
    <property type="match status" value="2"/>
</dbReference>
<dbReference type="OrthoDB" id="6229588at2759"/>
<dbReference type="AlphaFoldDB" id="A0A1S3HWB1"/>
<evidence type="ECO:0000259" key="3">
    <source>
        <dbReference type="PROSITE" id="PS50222"/>
    </source>
</evidence>
<evidence type="ECO:0000313" key="5">
    <source>
        <dbReference type="RefSeq" id="XP_013390332.1"/>
    </source>
</evidence>
<feature type="transmembrane region" description="Helical" evidence="2">
    <location>
        <begin position="12"/>
        <end position="30"/>
    </location>
</feature>
<dbReference type="GO" id="GO:0005509">
    <property type="term" value="F:calcium ion binding"/>
    <property type="evidence" value="ECO:0007669"/>
    <property type="project" value="InterPro"/>
</dbReference>
<keyword evidence="2" id="KW-0472">Membrane</keyword>
<dbReference type="InParanoid" id="A0A1S3HWB1"/>
<dbReference type="STRING" id="7574.A0A1S3HWB1"/>
<keyword evidence="2" id="KW-1133">Transmembrane helix</keyword>
<dbReference type="PROSITE" id="PS50222">
    <property type="entry name" value="EF_HAND_2"/>
    <property type="match status" value="2"/>
</dbReference>
<evidence type="ECO:0000256" key="1">
    <source>
        <dbReference type="ARBA" id="ARBA00022837"/>
    </source>
</evidence>
<dbReference type="InterPro" id="IPR018247">
    <property type="entry name" value="EF_Hand_1_Ca_BS"/>
</dbReference>
<sequence>MGIEYSLYDPIVFNILYAILRLFASVLCLHNSTRFECDESHGLVMITSTAISLMMMSGVPFPEFWVRKMRSFYVIFDRDLDGLVQREDYVDWPVGRANKNMTPEKAESLYGLVSSAWDVFWAGEEKRKSVTIDQMVKEHSRTFDTQSSFHESLEKWLEICFDDVDANDDGCITLEEYTTFLKCYGVHPYSVTPSFEALDTNHDGLISKEEFKNAGRDYFKVTADTPAKLFWGPFRA</sequence>
<name>A0A1S3HWB1_LINAN</name>
<dbReference type="Gene3D" id="1.10.238.10">
    <property type="entry name" value="EF-hand"/>
    <property type="match status" value="1"/>
</dbReference>
<protein>
    <submittedName>
        <fullName evidence="5">Sarcoplasmic calcium-binding protein-like</fullName>
    </submittedName>
</protein>
<dbReference type="SMART" id="SM00054">
    <property type="entry name" value="EFh"/>
    <property type="match status" value="2"/>
</dbReference>
<dbReference type="Pfam" id="PF13499">
    <property type="entry name" value="EF-hand_7"/>
    <property type="match status" value="1"/>
</dbReference>
<keyword evidence="1" id="KW-0106">Calcium</keyword>
<dbReference type="RefSeq" id="XP_013390332.1">
    <property type="nucleotide sequence ID" value="XM_013534878.1"/>
</dbReference>
<proteinExistence type="predicted"/>
<feature type="transmembrane region" description="Helical" evidence="2">
    <location>
        <begin position="42"/>
        <end position="61"/>
    </location>
</feature>
<reference evidence="5" key="1">
    <citation type="submission" date="2025-08" db="UniProtKB">
        <authorList>
            <consortium name="RefSeq"/>
        </authorList>
    </citation>
    <scope>IDENTIFICATION</scope>
    <source>
        <tissue evidence="5">Gonads</tissue>
    </source>
</reference>
<gene>
    <name evidence="5" type="primary">LOC106158781</name>
</gene>
<accession>A0A1S3HWB1</accession>
<dbReference type="SUPFAM" id="SSF47473">
    <property type="entry name" value="EF-hand"/>
    <property type="match status" value="1"/>
</dbReference>
<evidence type="ECO:0000313" key="4">
    <source>
        <dbReference type="Proteomes" id="UP000085678"/>
    </source>
</evidence>
<dbReference type="KEGG" id="lak:106158781"/>
<dbReference type="InterPro" id="IPR011992">
    <property type="entry name" value="EF-hand-dom_pair"/>
</dbReference>
<evidence type="ECO:0000256" key="2">
    <source>
        <dbReference type="SAM" id="Phobius"/>
    </source>
</evidence>
<feature type="domain" description="EF-hand" evidence="3">
    <location>
        <begin position="152"/>
        <end position="187"/>
    </location>
</feature>
<dbReference type="Proteomes" id="UP000085678">
    <property type="component" value="Unplaced"/>
</dbReference>